<dbReference type="EMBL" id="LT629695">
    <property type="protein sequence ID" value="SDH71323.1"/>
    <property type="molecule type" value="Genomic_DNA"/>
</dbReference>
<dbReference type="Proteomes" id="UP000198822">
    <property type="component" value="Chromosome I"/>
</dbReference>
<dbReference type="RefSeq" id="WP_092504840.1">
    <property type="nucleotide sequence ID" value="NZ_LT629695.1"/>
</dbReference>
<evidence type="ECO:0000313" key="2">
    <source>
        <dbReference type="Proteomes" id="UP000198822"/>
    </source>
</evidence>
<accession>A0A1G8EN42</accession>
<protein>
    <submittedName>
        <fullName evidence="1">Uncharacterized protein</fullName>
    </submittedName>
</protein>
<sequence length="178" mass="19058">MLRRIAPETDGSARKAKPGEIVLAMSRGDLVVLARAMRVLGRAVREHEVESVLGVPQAEVERLRSTLHALADGDADTVTLAPGEELLVAAPDELRALAAVLLHVSYPVDSRDCHSVLGFFPHDVDAVDRALVAVVRVGPMRTLPAVPKIASASPARDEAPTASSGRGLGERIRSWLRR</sequence>
<proteinExistence type="predicted"/>
<evidence type="ECO:0000313" key="1">
    <source>
        <dbReference type="EMBL" id="SDH71323.1"/>
    </source>
</evidence>
<keyword evidence="2" id="KW-1185">Reference proteome</keyword>
<dbReference type="AlphaFoldDB" id="A0A1G8EN42"/>
<reference evidence="2" key="1">
    <citation type="submission" date="2016-10" db="EMBL/GenBank/DDBJ databases">
        <authorList>
            <person name="Varghese N."/>
            <person name="Submissions S."/>
        </authorList>
    </citation>
    <scope>NUCLEOTIDE SEQUENCE [LARGE SCALE GENOMIC DNA]</scope>
    <source>
        <strain evidence="2">DSM 22002</strain>
    </source>
</reference>
<name>A0A1G8EN42_9MICO</name>
<organism evidence="1 2">
    <name type="scientific">Agrococcus jejuensis</name>
    <dbReference type="NCBI Taxonomy" id="399736"/>
    <lineage>
        <taxon>Bacteria</taxon>
        <taxon>Bacillati</taxon>
        <taxon>Actinomycetota</taxon>
        <taxon>Actinomycetes</taxon>
        <taxon>Micrococcales</taxon>
        <taxon>Microbacteriaceae</taxon>
        <taxon>Agrococcus</taxon>
    </lineage>
</organism>
<gene>
    <name evidence="1" type="ORF">SAMN04489720_2118</name>
</gene>